<name>A0AAV4W0E1_9ARAC</name>
<organism evidence="1 2">
    <name type="scientific">Caerostris darwini</name>
    <dbReference type="NCBI Taxonomy" id="1538125"/>
    <lineage>
        <taxon>Eukaryota</taxon>
        <taxon>Metazoa</taxon>
        <taxon>Ecdysozoa</taxon>
        <taxon>Arthropoda</taxon>
        <taxon>Chelicerata</taxon>
        <taxon>Arachnida</taxon>
        <taxon>Araneae</taxon>
        <taxon>Araneomorphae</taxon>
        <taxon>Entelegynae</taxon>
        <taxon>Araneoidea</taxon>
        <taxon>Araneidae</taxon>
        <taxon>Caerostris</taxon>
    </lineage>
</organism>
<comment type="caution">
    <text evidence="1">The sequence shown here is derived from an EMBL/GenBank/DDBJ whole genome shotgun (WGS) entry which is preliminary data.</text>
</comment>
<keyword evidence="2" id="KW-1185">Reference proteome</keyword>
<proteinExistence type="predicted"/>
<evidence type="ECO:0000313" key="1">
    <source>
        <dbReference type="EMBL" id="GIY75374.1"/>
    </source>
</evidence>
<dbReference type="Proteomes" id="UP001054837">
    <property type="component" value="Unassembled WGS sequence"/>
</dbReference>
<sequence length="102" mass="11572">MHNLPCWEVEVRPPAILKAHNCFALPTILFGELILQSSNCPPSSTRKVRCLLRSRVDTPRYMRGPFGLSDWPLFACERFAFKMTNQKVGVGCEAGEFLNAMR</sequence>
<accession>A0AAV4W0E1</accession>
<protein>
    <submittedName>
        <fullName evidence="1">Uncharacterized protein</fullName>
    </submittedName>
</protein>
<evidence type="ECO:0000313" key="2">
    <source>
        <dbReference type="Proteomes" id="UP001054837"/>
    </source>
</evidence>
<reference evidence="1 2" key="1">
    <citation type="submission" date="2021-06" db="EMBL/GenBank/DDBJ databases">
        <title>Caerostris darwini draft genome.</title>
        <authorList>
            <person name="Kono N."/>
            <person name="Arakawa K."/>
        </authorList>
    </citation>
    <scope>NUCLEOTIDE SEQUENCE [LARGE SCALE GENOMIC DNA]</scope>
</reference>
<dbReference type="AlphaFoldDB" id="A0AAV4W0E1"/>
<dbReference type="EMBL" id="BPLQ01013858">
    <property type="protein sequence ID" value="GIY75374.1"/>
    <property type="molecule type" value="Genomic_DNA"/>
</dbReference>
<gene>
    <name evidence="1" type="ORF">CDAR_211361</name>
</gene>